<proteinExistence type="predicted"/>
<reference evidence="2" key="1">
    <citation type="submission" date="2018-06" db="EMBL/GenBank/DDBJ databases">
        <authorList>
            <person name="Zhirakovskaya E."/>
        </authorList>
    </citation>
    <scope>NUCLEOTIDE SEQUENCE</scope>
</reference>
<name>A0A3B0W7T5_9ZZZZ</name>
<feature type="domain" description="DUF7931" evidence="1">
    <location>
        <begin position="23"/>
        <end position="171"/>
    </location>
</feature>
<sequence length="174" mass="20312">MNEKFYELHKLGETLEEIHINTSEENKNAAIALTKQARHSIDIFSQDMDAIIYNNKNFERSIFNLAKRHPNTKIRILTQNSKKAVQNGHRLIKLAQSITSSVFINNPSREYKDEKSAFLIVDKLGLLYRPSTNNRNYKASLNFMAPQRAGKLLDYFNKTWEHSTPDLQVRRIYI</sequence>
<evidence type="ECO:0000259" key="1">
    <source>
        <dbReference type="Pfam" id="PF25559"/>
    </source>
</evidence>
<dbReference type="EMBL" id="UOFD01000037">
    <property type="protein sequence ID" value="VAW51975.1"/>
    <property type="molecule type" value="Genomic_DNA"/>
</dbReference>
<dbReference type="InterPro" id="IPR057691">
    <property type="entry name" value="DUF7931"/>
</dbReference>
<protein>
    <recommendedName>
        <fullName evidence="1">DUF7931 domain-containing protein</fullName>
    </recommendedName>
</protein>
<accession>A0A3B0W7T5</accession>
<dbReference type="Pfam" id="PF25559">
    <property type="entry name" value="DUF7931"/>
    <property type="match status" value="1"/>
</dbReference>
<dbReference type="AlphaFoldDB" id="A0A3B0W7T5"/>
<evidence type="ECO:0000313" key="2">
    <source>
        <dbReference type="EMBL" id="VAW51975.1"/>
    </source>
</evidence>
<gene>
    <name evidence="2" type="ORF">MNBD_GAMMA06-2122</name>
</gene>
<organism evidence="2">
    <name type="scientific">hydrothermal vent metagenome</name>
    <dbReference type="NCBI Taxonomy" id="652676"/>
    <lineage>
        <taxon>unclassified sequences</taxon>
        <taxon>metagenomes</taxon>
        <taxon>ecological metagenomes</taxon>
    </lineage>
</organism>